<feature type="domain" description="Nudix hydrolase" evidence="4">
    <location>
        <begin position="39"/>
        <end position="178"/>
    </location>
</feature>
<dbReference type="PROSITE" id="PS00893">
    <property type="entry name" value="NUDIX_BOX"/>
    <property type="match status" value="1"/>
</dbReference>
<reference evidence="5 6" key="1">
    <citation type="submission" date="2023-06" db="EMBL/GenBank/DDBJ databases">
        <title>Cellulomonas sp. MW4 Whole genome sequence.</title>
        <authorList>
            <person name="Park S."/>
        </authorList>
    </citation>
    <scope>NUCLEOTIDE SEQUENCE [LARGE SCALE GENOMIC DNA]</scope>
    <source>
        <strain evidence="5 6">MW4</strain>
    </source>
</reference>
<dbReference type="EMBL" id="JAUCGQ010000001">
    <property type="protein sequence ID" value="MDM7855718.1"/>
    <property type="molecule type" value="Genomic_DNA"/>
</dbReference>
<evidence type="ECO:0000256" key="1">
    <source>
        <dbReference type="ARBA" id="ARBA00001946"/>
    </source>
</evidence>
<name>A0ABT7SHQ6_9CELL</name>
<protein>
    <submittedName>
        <fullName evidence="5">NUDIX domain-containing protein</fullName>
    </submittedName>
</protein>
<evidence type="ECO:0000256" key="3">
    <source>
        <dbReference type="SAM" id="MobiDB-lite"/>
    </source>
</evidence>
<gene>
    <name evidence="5" type="ORF">QRT04_12330</name>
</gene>
<evidence type="ECO:0000256" key="2">
    <source>
        <dbReference type="ARBA" id="ARBA00022801"/>
    </source>
</evidence>
<dbReference type="PROSITE" id="PS51462">
    <property type="entry name" value="NUDIX"/>
    <property type="match status" value="1"/>
</dbReference>
<feature type="compositionally biased region" description="Pro residues" evidence="3">
    <location>
        <begin position="1"/>
        <end position="17"/>
    </location>
</feature>
<dbReference type="PANTHER" id="PTHR43046">
    <property type="entry name" value="GDP-MANNOSE MANNOSYL HYDROLASE"/>
    <property type="match status" value="1"/>
</dbReference>
<comment type="caution">
    <text evidence="5">The sequence shown here is derived from an EMBL/GenBank/DDBJ whole genome shotgun (WGS) entry which is preliminary data.</text>
</comment>
<dbReference type="InterPro" id="IPR015797">
    <property type="entry name" value="NUDIX_hydrolase-like_dom_sf"/>
</dbReference>
<organism evidence="5 6">
    <name type="scientific">Cellulomonas alba</name>
    <dbReference type="NCBI Taxonomy" id="3053467"/>
    <lineage>
        <taxon>Bacteria</taxon>
        <taxon>Bacillati</taxon>
        <taxon>Actinomycetota</taxon>
        <taxon>Actinomycetes</taxon>
        <taxon>Micrococcales</taxon>
        <taxon>Cellulomonadaceae</taxon>
        <taxon>Cellulomonas</taxon>
    </lineage>
</organism>
<sequence length="182" mass="19299">MRPAQPPDLPSVPAPPQHPHHRQPGDGWVECACGRRHWGLFGAAGLLLARYPDGRTGGAPDAIVLQHRAPWSDQGGTWGVPGGARNPDEPAVDAALREAAEEAGIDPADVVVLGTSVLHHPDWSYTTVLARERVPGAVEPAVTDPESVEIRWVRVGDVEALPLLPAFAEAWPDLLGRLTAGA</sequence>
<keyword evidence="6" id="KW-1185">Reference proteome</keyword>
<dbReference type="RefSeq" id="WP_289455578.1">
    <property type="nucleotide sequence ID" value="NZ_JAUCGQ010000001.1"/>
</dbReference>
<dbReference type="Proteomes" id="UP001529338">
    <property type="component" value="Unassembled WGS sequence"/>
</dbReference>
<dbReference type="PANTHER" id="PTHR43046:SF2">
    <property type="entry name" value="8-OXO-DGTP DIPHOSPHATASE-RELATED"/>
    <property type="match status" value="1"/>
</dbReference>
<keyword evidence="2" id="KW-0378">Hydrolase</keyword>
<dbReference type="InterPro" id="IPR020084">
    <property type="entry name" value="NUDIX_hydrolase_CS"/>
</dbReference>
<evidence type="ECO:0000259" key="4">
    <source>
        <dbReference type="PROSITE" id="PS51462"/>
    </source>
</evidence>
<dbReference type="Gene3D" id="3.90.79.10">
    <property type="entry name" value="Nucleoside Triphosphate Pyrophosphohydrolase"/>
    <property type="match status" value="1"/>
</dbReference>
<accession>A0ABT7SHQ6</accession>
<dbReference type="SUPFAM" id="SSF55811">
    <property type="entry name" value="Nudix"/>
    <property type="match status" value="1"/>
</dbReference>
<evidence type="ECO:0000313" key="6">
    <source>
        <dbReference type="Proteomes" id="UP001529338"/>
    </source>
</evidence>
<comment type="cofactor">
    <cofactor evidence="1">
        <name>Mg(2+)</name>
        <dbReference type="ChEBI" id="CHEBI:18420"/>
    </cofactor>
</comment>
<proteinExistence type="predicted"/>
<dbReference type="Pfam" id="PF00293">
    <property type="entry name" value="NUDIX"/>
    <property type="match status" value="1"/>
</dbReference>
<evidence type="ECO:0000313" key="5">
    <source>
        <dbReference type="EMBL" id="MDM7855718.1"/>
    </source>
</evidence>
<dbReference type="InterPro" id="IPR000086">
    <property type="entry name" value="NUDIX_hydrolase_dom"/>
</dbReference>
<feature type="region of interest" description="Disordered" evidence="3">
    <location>
        <begin position="1"/>
        <end position="24"/>
    </location>
</feature>